<keyword evidence="2 9" id="KW-0479">Metal-binding</keyword>
<dbReference type="InterPro" id="IPR057299">
    <property type="entry name" value="RNF34_RFFL_SAP"/>
</dbReference>
<dbReference type="SUPFAM" id="SSF68906">
    <property type="entry name" value="SAP domain"/>
    <property type="match status" value="2"/>
</dbReference>
<dbReference type="Gene3D" id="1.10.238.10">
    <property type="entry name" value="EF-hand"/>
    <property type="match status" value="1"/>
</dbReference>
<dbReference type="FunFam" id="1.10.238.10:FF:000030">
    <property type="entry name" value="DCN1-like protein"/>
    <property type="match status" value="1"/>
</dbReference>
<dbReference type="InterPro" id="IPR001841">
    <property type="entry name" value="Znf_RING"/>
</dbReference>
<organism evidence="13 14">
    <name type="scientific">Glossina brevipalpis</name>
    <dbReference type="NCBI Taxonomy" id="37001"/>
    <lineage>
        <taxon>Eukaryota</taxon>
        <taxon>Metazoa</taxon>
        <taxon>Ecdysozoa</taxon>
        <taxon>Arthropoda</taxon>
        <taxon>Hexapoda</taxon>
        <taxon>Insecta</taxon>
        <taxon>Pterygota</taxon>
        <taxon>Neoptera</taxon>
        <taxon>Endopterygota</taxon>
        <taxon>Diptera</taxon>
        <taxon>Brachycera</taxon>
        <taxon>Muscomorpha</taxon>
        <taxon>Hippoboscoidea</taxon>
        <taxon>Glossinidae</taxon>
        <taxon>Glossina</taxon>
    </lineage>
</organism>
<dbReference type="SUPFAM" id="SSF57850">
    <property type="entry name" value="RING/U-box"/>
    <property type="match status" value="1"/>
</dbReference>
<evidence type="ECO:0000256" key="5">
    <source>
        <dbReference type="ARBA" id="ARBA00039727"/>
    </source>
</evidence>
<dbReference type="PANTHER" id="PTHR14879:SF15">
    <property type="entry name" value="E3 UBIQUITIN-PROTEIN LIGASE RIFIFYLIN-LIKE PROTEIN"/>
    <property type="match status" value="1"/>
</dbReference>
<dbReference type="CDD" id="cd16500">
    <property type="entry name" value="RING-HC_CARP"/>
    <property type="match status" value="1"/>
</dbReference>
<dbReference type="EnsemblMetazoa" id="GBRI043161-RA">
    <property type="protein sequence ID" value="GBRI043161-PA"/>
    <property type="gene ID" value="GBRI043161"/>
</dbReference>
<reference evidence="14" key="1">
    <citation type="submission" date="2014-03" db="EMBL/GenBank/DDBJ databases">
        <authorList>
            <person name="Aksoy S."/>
            <person name="Warren W."/>
            <person name="Wilson R.K."/>
        </authorList>
    </citation>
    <scope>NUCLEOTIDE SEQUENCE [LARGE SCALE GENOMIC DNA]</scope>
    <source>
        <strain evidence="14">IAEA</strain>
    </source>
</reference>
<dbReference type="GO" id="GO:0005737">
    <property type="term" value="C:cytoplasm"/>
    <property type="evidence" value="ECO:0007669"/>
    <property type="project" value="TreeGrafter"/>
</dbReference>
<reference evidence="13" key="2">
    <citation type="submission" date="2020-05" db="UniProtKB">
        <authorList>
            <consortium name="EnsemblMetazoa"/>
        </authorList>
    </citation>
    <scope>IDENTIFICATION</scope>
    <source>
        <strain evidence="13">IAEA</strain>
    </source>
</reference>
<evidence type="ECO:0000256" key="9">
    <source>
        <dbReference type="PROSITE-ProRule" id="PRU00175"/>
    </source>
</evidence>
<feature type="region of interest" description="Disordered" evidence="10">
    <location>
        <begin position="513"/>
        <end position="536"/>
    </location>
</feature>
<evidence type="ECO:0000256" key="3">
    <source>
        <dbReference type="ARBA" id="ARBA00022786"/>
    </source>
</evidence>
<protein>
    <recommendedName>
        <fullName evidence="5">DCN1-like protein 3</fullName>
    </recommendedName>
    <alternativeName>
        <fullName evidence="6">DCUN1 domain-containing protein 3</fullName>
    </alternativeName>
    <alternativeName>
        <fullName evidence="7">Defective in cullin neddylation protein 1-like protein 3</fullName>
    </alternativeName>
</protein>
<feature type="region of interest" description="Disordered" evidence="10">
    <location>
        <begin position="653"/>
        <end position="673"/>
    </location>
</feature>
<dbReference type="InterPro" id="IPR011011">
    <property type="entry name" value="Znf_FYVE_PHD"/>
</dbReference>
<keyword evidence="3" id="KW-0833">Ubl conjugation pathway</keyword>
<dbReference type="VEuPathDB" id="VectorBase:GBRI043161"/>
<keyword evidence="4" id="KW-0862">Zinc</keyword>
<dbReference type="InterPro" id="IPR055111">
    <property type="entry name" value="RNF34_RFFL_HeH"/>
</dbReference>
<dbReference type="Gene3D" id="1.10.238.200">
    <property type="entry name" value="Cullin, PONY binding domain"/>
    <property type="match status" value="1"/>
</dbReference>
<dbReference type="CDD" id="cd15750">
    <property type="entry name" value="FYVE_CARP"/>
    <property type="match status" value="1"/>
</dbReference>
<evidence type="ECO:0000256" key="10">
    <source>
        <dbReference type="SAM" id="MobiDB-lite"/>
    </source>
</evidence>
<proteinExistence type="predicted"/>
<dbReference type="PANTHER" id="PTHR14879">
    <property type="entry name" value="CASPASE REGULATOR, RING FINGER DOMAIN-CONTAINING"/>
    <property type="match status" value="1"/>
</dbReference>
<dbReference type="Pfam" id="PF13920">
    <property type="entry name" value="zf-C3HC4_3"/>
    <property type="match status" value="1"/>
</dbReference>
<dbReference type="GO" id="GO:0070936">
    <property type="term" value="P:protein K48-linked ubiquitination"/>
    <property type="evidence" value="ECO:0007669"/>
    <property type="project" value="TreeGrafter"/>
</dbReference>
<dbReference type="Pfam" id="PF03556">
    <property type="entry name" value="Cullin_binding"/>
    <property type="match status" value="1"/>
</dbReference>
<dbReference type="AlphaFoldDB" id="A0A1A9X3Q0"/>
<dbReference type="PROSITE" id="PS51229">
    <property type="entry name" value="DCUN1"/>
    <property type="match status" value="1"/>
</dbReference>
<dbReference type="Pfam" id="PF23632">
    <property type="entry name" value="SAP_RNF34_RFFL"/>
    <property type="match status" value="1"/>
</dbReference>
<dbReference type="GO" id="GO:0008270">
    <property type="term" value="F:zinc ion binding"/>
    <property type="evidence" value="ECO:0007669"/>
    <property type="project" value="UniProtKB-KW"/>
</dbReference>
<evidence type="ECO:0000256" key="4">
    <source>
        <dbReference type="ARBA" id="ARBA00022833"/>
    </source>
</evidence>
<feature type="domain" description="DCUN1" evidence="12">
    <location>
        <begin position="131"/>
        <end position="319"/>
    </location>
</feature>
<dbReference type="InterPro" id="IPR042460">
    <property type="entry name" value="DCN1-like_PONY"/>
</dbReference>
<feature type="region of interest" description="Disordered" evidence="10">
    <location>
        <begin position="739"/>
        <end position="804"/>
    </location>
</feature>
<feature type="compositionally biased region" description="Low complexity" evidence="10">
    <location>
        <begin position="653"/>
        <end position="662"/>
    </location>
</feature>
<dbReference type="Gene3D" id="3.30.40.10">
    <property type="entry name" value="Zinc/RING finger domain, C3HC4 (zinc finger)"/>
    <property type="match status" value="1"/>
</dbReference>
<dbReference type="GO" id="GO:2000436">
    <property type="term" value="P:positive regulation of protein neddylation"/>
    <property type="evidence" value="ECO:0007669"/>
    <property type="project" value="UniProtKB-ARBA"/>
</dbReference>
<dbReference type="GO" id="GO:0061630">
    <property type="term" value="F:ubiquitin protein ligase activity"/>
    <property type="evidence" value="ECO:0007669"/>
    <property type="project" value="TreeGrafter"/>
</dbReference>
<dbReference type="Gene3D" id="1.10.720.140">
    <property type="match status" value="1"/>
</dbReference>
<dbReference type="InterPro" id="IPR051728">
    <property type="entry name" value="RING-FYVE_E3_ubiquitin-ligase"/>
</dbReference>
<dbReference type="GO" id="GO:0043161">
    <property type="term" value="P:proteasome-mediated ubiquitin-dependent protein catabolic process"/>
    <property type="evidence" value="ECO:0007669"/>
    <property type="project" value="TreeGrafter"/>
</dbReference>
<dbReference type="STRING" id="37001.A0A1A9X3Q0"/>
<name>A0A1A9X3Q0_9MUSC</name>
<dbReference type="InterPro" id="IPR036361">
    <property type="entry name" value="SAP_dom_sf"/>
</dbReference>
<keyword evidence="2 9" id="KW-0863">Zinc-finger</keyword>
<dbReference type="Pfam" id="PF22968">
    <property type="entry name" value="RNF34L-like_3rd"/>
    <property type="match status" value="1"/>
</dbReference>
<dbReference type="FunFam" id="1.10.238.200:FF:000003">
    <property type="entry name" value="DCN1-like protein 3"/>
    <property type="match status" value="1"/>
</dbReference>
<sequence>MGNCLQCFQNQTDRPSNTNGAAAIAIATSSTSSPDWHHHTSIDKRYAGQTGHLNANDQFHHLNYNTVKVGGGGTFYRERSHETDELLSTRSPLKPANYCDTKRSSFKKSLILLNGNSATMSDIITAESTEVSDNTLNKLFEEYKDPDDDMILAEGIERLCRDLNYQPDEFAILVLAWCLDASQMCRFTRPEFIEGLHKMRADTIETIRIRLEQTIETLKVDSELFKQLYRFTFRFGLEPDQRILSLDMAISLWKLVFTVHTPELLNNWLHFLEQHPSIRGIPKDTWNMFLNFSEQCDIYNYDDTEAWPSLFDDFVDYEKARLEALQTNTTTEIARQAILHDDDNNNDDNLHHYQKPAREASKLHTIIMPCEDCHCQFTVFRRKRSCGKCKRYFCTDCLKGSRKIPICEICHLFAKRPLLRSDLMDMKTKDLIFYLQSKHISTAGCVEKEDLIGLILQHIQVTDSSSSSSSQNSPQHHKTQTHRSESFSTPFEGIKQSCQNFFSNLSENISDSLSSFDTNKESAKQPTSDNPLHTQQPRIAIRELPTYAASQSRPPTINDDNRSIFSDNQNLNNACILDNNLNNNNNNNNNNNARNSSETIGQLSVNLPQCVNHKDECECSDDELINTFNERSRSVEDTSHLPINNEADQFVTASTSTGGVSSKFTSQSSKLETLEHDEVANEDDNNDHDGDESLQSSFEELGAIGGITDDSKTTTDTNSNNTDQWQILDVQAQVSEEGDNIGNINKGQNLDIKQPQIPLRTKKVSRRRSESYINRQRGNNLSEDEDELQQKNEPRVESEPSTTALNRTKTLKSCLRCGKNKANIRQQVEKMRRHLESSQMSESDIKQELQDFLAYLEQRTKSVEYSDSENGICGGSIPSSGQTTHQTGEVEEERRLSELNENDGINVYAIGNDINEKMTRFVNLEVYQTMQELECLSVKQLKEILMINRVDFKGCCEKQELLERVERLWKDLKATPAVEKLPSDELCKICMDAPIECVILECGHMATCTNCGKVLCECPICRQYIVRVVRFFRA</sequence>
<keyword evidence="14" id="KW-1185">Reference proteome</keyword>
<evidence type="ECO:0000256" key="8">
    <source>
        <dbReference type="ARBA" id="ARBA00059219"/>
    </source>
</evidence>
<evidence type="ECO:0000256" key="2">
    <source>
        <dbReference type="ARBA" id="ARBA00022771"/>
    </source>
</evidence>
<feature type="compositionally biased region" description="Low complexity" evidence="10">
    <location>
        <begin position="714"/>
        <end position="723"/>
    </location>
</feature>
<comment type="function">
    <text evidence="8">Promotes neddylation of cullin components of SCF-type E3 ubiquitin ligase complexes and thus regulates SCF-type complex activity. Function promotes cell proliferation.</text>
</comment>
<evidence type="ECO:0000259" key="12">
    <source>
        <dbReference type="PROSITE" id="PS51229"/>
    </source>
</evidence>
<dbReference type="InterPro" id="IPR005176">
    <property type="entry name" value="PONY_dom"/>
</dbReference>
<dbReference type="InterPro" id="IPR013083">
    <property type="entry name" value="Znf_RING/FYVE/PHD"/>
</dbReference>
<evidence type="ECO:0000256" key="6">
    <source>
        <dbReference type="ARBA" id="ARBA00042254"/>
    </source>
</evidence>
<feature type="region of interest" description="Disordered" evidence="10">
    <location>
        <begin position="705"/>
        <end position="724"/>
    </location>
</feature>
<dbReference type="FunFam" id="3.30.40.10:FF:000110">
    <property type="entry name" value="E3 ubiquitin-protein ligase RNF34 isoform X1"/>
    <property type="match status" value="1"/>
</dbReference>
<dbReference type="Proteomes" id="UP000091820">
    <property type="component" value="Unassembled WGS sequence"/>
</dbReference>
<feature type="compositionally biased region" description="Basic and acidic residues" evidence="10">
    <location>
        <begin position="788"/>
        <end position="798"/>
    </location>
</feature>
<comment type="subcellular location">
    <subcellularLocation>
        <location evidence="1">Cell membrane</location>
        <topology evidence="1">Peripheral membrane protein</topology>
    </subcellularLocation>
</comment>
<evidence type="ECO:0000256" key="7">
    <source>
        <dbReference type="ARBA" id="ARBA00043182"/>
    </source>
</evidence>
<feature type="region of interest" description="Disordered" evidence="10">
    <location>
        <begin position="866"/>
        <end position="895"/>
    </location>
</feature>
<feature type="region of interest" description="Disordered" evidence="10">
    <location>
        <begin position="464"/>
        <end position="488"/>
    </location>
</feature>
<dbReference type="SUPFAM" id="SSF57903">
    <property type="entry name" value="FYVE/PHD zinc finger"/>
    <property type="match status" value="1"/>
</dbReference>
<evidence type="ECO:0000313" key="13">
    <source>
        <dbReference type="EnsemblMetazoa" id="GBRI043161-PA"/>
    </source>
</evidence>
<feature type="compositionally biased region" description="Polar residues" evidence="10">
    <location>
        <begin position="877"/>
        <end position="887"/>
    </location>
</feature>
<feature type="domain" description="RING-type" evidence="11">
    <location>
        <begin position="987"/>
        <end position="1022"/>
    </location>
</feature>
<dbReference type="GO" id="GO:0005886">
    <property type="term" value="C:plasma membrane"/>
    <property type="evidence" value="ECO:0007669"/>
    <property type="project" value="UniProtKB-SubCell"/>
</dbReference>
<accession>A0A1A9X3Q0</accession>
<feature type="compositionally biased region" description="Polar residues" evidence="10">
    <location>
        <begin position="524"/>
        <end position="536"/>
    </location>
</feature>
<evidence type="ECO:0000259" key="11">
    <source>
        <dbReference type="PROSITE" id="PS50089"/>
    </source>
</evidence>
<evidence type="ECO:0000256" key="1">
    <source>
        <dbReference type="ARBA" id="ARBA00004202"/>
    </source>
</evidence>
<dbReference type="GO" id="GO:1902042">
    <property type="term" value="P:negative regulation of extrinsic apoptotic signaling pathway via death domain receptors"/>
    <property type="evidence" value="ECO:0007669"/>
    <property type="project" value="TreeGrafter"/>
</dbReference>
<evidence type="ECO:0000313" key="14">
    <source>
        <dbReference type="Proteomes" id="UP000091820"/>
    </source>
</evidence>
<dbReference type="PROSITE" id="PS50089">
    <property type="entry name" value="ZF_RING_2"/>
    <property type="match status" value="1"/>
</dbReference>
<feature type="compositionally biased region" description="Polar residues" evidence="10">
    <location>
        <begin position="771"/>
        <end position="781"/>
    </location>
</feature>